<dbReference type="GO" id="GO:0005886">
    <property type="term" value="C:plasma membrane"/>
    <property type="evidence" value="ECO:0007669"/>
    <property type="project" value="UniProtKB-SubCell"/>
</dbReference>
<gene>
    <name evidence="8" type="primary">fluC</name>
    <name evidence="8" type="synonym">crcB</name>
    <name evidence="9" type="ORF">MSSIT_3557</name>
</gene>
<dbReference type="GO" id="GO:0062054">
    <property type="term" value="F:fluoride channel activity"/>
    <property type="evidence" value="ECO:0007669"/>
    <property type="project" value="UniProtKB-UniRule"/>
</dbReference>
<dbReference type="OrthoDB" id="253428at2157"/>
<evidence type="ECO:0000256" key="7">
    <source>
        <dbReference type="ARBA" id="ARBA00035585"/>
    </source>
</evidence>
<dbReference type="GO" id="GO:0046872">
    <property type="term" value="F:metal ion binding"/>
    <property type="evidence" value="ECO:0007669"/>
    <property type="project" value="UniProtKB-KW"/>
</dbReference>
<dbReference type="Pfam" id="PF02537">
    <property type="entry name" value="CRCB"/>
    <property type="match status" value="1"/>
</dbReference>
<sequence length="126" mass="13511">MPSPDREMDKIFLIGAGGFLGAVCRFLLCELVEGQLGILSVNVIGSFMLGMIMYDTEYLGFIGPKGKIAFGTGFMGAFTTFSTFAVQSFSLPFIPALGNISANIFLTLTGVFFGRSVIKALSSREI</sequence>
<feature type="transmembrane region" description="Helical" evidence="8">
    <location>
        <begin position="34"/>
        <end position="56"/>
    </location>
</feature>
<keyword evidence="3 8" id="KW-0812">Transmembrane</keyword>
<feature type="binding site" evidence="8">
    <location>
        <position position="76"/>
    </location>
    <ligand>
        <name>Na(+)</name>
        <dbReference type="ChEBI" id="CHEBI:29101"/>
        <note>structural</note>
    </ligand>
</feature>
<evidence type="ECO:0000256" key="2">
    <source>
        <dbReference type="ARBA" id="ARBA00022475"/>
    </source>
</evidence>
<dbReference type="PANTHER" id="PTHR28259">
    <property type="entry name" value="FLUORIDE EXPORT PROTEIN 1-RELATED"/>
    <property type="match status" value="1"/>
</dbReference>
<comment type="function">
    <text evidence="8">Fluoride-specific ion channel. Important for reducing fluoride concentration in the cell, thus reducing its toxicity.</text>
</comment>
<dbReference type="GeneID" id="24862488"/>
<keyword evidence="8" id="KW-0407">Ion channel</keyword>
<keyword evidence="8" id="KW-0479">Metal-binding</keyword>
<dbReference type="PATRIC" id="fig|1434120.4.peg.4606"/>
<evidence type="ECO:0000256" key="1">
    <source>
        <dbReference type="ARBA" id="ARBA00004651"/>
    </source>
</evidence>
<feature type="binding site" evidence="8">
    <location>
        <position position="79"/>
    </location>
    <ligand>
        <name>Na(+)</name>
        <dbReference type="ChEBI" id="CHEBI:29101"/>
        <note>structural</note>
    </ligand>
</feature>
<keyword evidence="2 8" id="KW-1003">Cell membrane</keyword>
<dbReference type="InterPro" id="IPR003691">
    <property type="entry name" value="FluC"/>
</dbReference>
<comment type="subcellular location">
    <subcellularLocation>
        <location evidence="1 8">Cell membrane</location>
        <topology evidence="1 8">Multi-pass membrane protein</topology>
    </subcellularLocation>
</comment>
<comment type="similarity">
    <text evidence="6 8">Belongs to the fluoride channel Fluc/FEX (TC 1.A.43) family.</text>
</comment>
<comment type="activity regulation">
    <text evidence="8">Na(+) is not transported, but it plays an essential structural role and its presence is essential for fluoride channel function.</text>
</comment>
<keyword evidence="8" id="KW-0813">Transport</keyword>
<evidence type="ECO:0000313" key="10">
    <source>
        <dbReference type="Proteomes" id="UP000033111"/>
    </source>
</evidence>
<dbReference type="EMBL" id="CP009506">
    <property type="protein sequence ID" value="AKB30276.1"/>
    <property type="molecule type" value="Genomic_DNA"/>
</dbReference>
<feature type="transmembrane region" description="Helical" evidence="8">
    <location>
        <begin position="12"/>
        <end position="28"/>
    </location>
</feature>
<evidence type="ECO:0000256" key="4">
    <source>
        <dbReference type="ARBA" id="ARBA00022989"/>
    </source>
</evidence>
<evidence type="ECO:0000313" key="9">
    <source>
        <dbReference type="EMBL" id="AKB30276.1"/>
    </source>
</evidence>
<dbReference type="RefSeq" id="WP_048175094.1">
    <property type="nucleotide sequence ID" value="NZ_CP009506.1"/>
</dbReference>
<dbReference type="AlphaFoldDB" id="A0A0E3L9H4"/>
<feature type="transmembrane region" description="Helical" evidence="8">
    <location>
        <begin position="93"/>
        <end position="114"/>
    </location>
</feature>
<keyword evidence="8" id="KW-0915">Sodium</keyword>
<accession>A0A0E3L9H4</accession>
<name>A0A0E3L9H4_9EURY</name>
<evidence type="ECO:0000256" key="8">
    <source>
        <dbReference type="HAMAP-Rule" id="MF_00454"/>
    </source>
</evidence>
<dbReference type="GeneID" id="41607684"/>
<protein>
    <recommendedName>
        <fullName evidence="8">Fluoride-specific ion channel FluC</fullName>
    </recommendedName>
</protein>
<comment type="catalytic activity">
    <reaction evidence="7">
        <text>fluoride(in) = fluoride(out)</text>
        <dbReference type="Rhea" id="RHEA:76159"/>
        <dbReference type="ChEBI" id="CHEBI:17051"/>
    </reaction>
    <physiologicalReaction direction="left-to-right" evidence="7">
        <dbReference type="Rhea" id="RHEA:76160"/>
    </physiologicalReaction>
</comment>
<dbReference type="GO" id="GO:0140114">
    <property type="term" value="P:cellular detoxification of fluoride"/>
    <property type="evidence" value="ECO:0007669"/>
    <property type="project" value="UniProtKB-UniRule"/>
</dbReference>
<evidence type="ECO:0000256" key="6">
    <source>
        <dbReference type="ARBA" id="ARBA00035120"/>
    </source>
</evidence>
<organism evidence="9 10">
    <name type="scientific">Methanosarcina siciliae T4/M</name>
    <dbReference type="NCBI Taxonomy" id="1434120"/>
    <lineage>
        <taxon>Archaea</taxon>
        <taxon>Methanobacteriati</taxon>
        <taxon>Methanobacteriota</taxon>
        <taxon>Stenosarchaea group</taxon>
        <taxon>Methanomicrobia</taxon>
        <taxon>Methanosarcinales</taxon>
        <taxon>Methanosarcinaceae</taxon>
        <taxon>Methanosarcina</taxon>
    </lineage>
</organism>
<keyword evidence="5 8" id="KW-0472">Membrane</keyword>
<reference evidence="9 10" key="1">
    <citation type="submission" date="2014-07" db="EMBL/GenBank/DDBJ databases">
        <title>Methanogenic archaea and the global carbon cycle.</title>
        <authorList>
            <person name="Henriksen J.R."/>
            <person name="Luke J."/>
            <person name="Reinhart S."/>
            <person name="Benedict M.N."/>
            <person name="Youngblut N.D."/>
            <person name="Metcalf M.E."/>
            <person name="Whitaker R.J."/>
            <person name="Metcalf W.W."/>
        </authorList>
    </citation>
    <scope>NUCLEOTIDE SEQUENCE [LARGE SCALE GENOMIC DNA]</scope>
    <source>
        <strain evidence="9 10">T4/M</strain>
    </source>
</reference>
<dbReference type="Proteomes" id="UP000033111">
    <property type="component" value="Chromosome"/>
</dbReference>
<feature type="transmembrane region" description="Helical" evidence="8">
    <location>
        <begin position="68"/>
        <end position="87"/>
    </location>
</feature>
<proteinExistence type="inferred from homology"/>
<dbReference type="HAMAP" id="MF_00454">
    <property type="entry name" value="FluC"/>
    <property type="match status" value="1"/>
</dbReference>
<keyword evidence="8" id="KW-0406">Ion transport</keyword>
<keyword evidence="4 8" id="KW-1133">Transmembrane helix</keyword>
<keyword evidence="10" id="KW-1185">Reference proteome</keyword>
<dbReference type="KEGG" id="msw:MSSIT_3557"/>
<dbReference type="NCBIfam" id="NF010820">
    <property type="entry name" value="PRK14224.1"/>
    <property type="match status" value="1"/>
</dbReference>
<evidence type="ECO:0000256" key="3">
    <source>
        <dbReference type="ARBA" id="ARBA00022692"/>
    </source>
</evidence>
<dbReference type="PANTHER" id="PTHR28259:SF1">
    <property type="entry name" value="FLUORIDE EXPORT PROTEIN 1-RELATED"/>
    <property type="match status" value="1"/>
</dbReference>
<evidence type="ECO:0000256" key="5">
    <source>
        <dbReference type="ARBA" id="ARBA00023136"/>
    </source>
</evidence>
<dbReference type="HOGENOM" id="CLU_114342_2_3_2"/>